<reference evidence="9 10" key="1">
    <citation type="journal article" date="2007" name="Proc. Natl. Acad. Sci. U.S.A.">
        <title>Dandruff-associated Malassezia genomes reveal convergent and divergent virulence traits shared with plant and human fungal pathogens.</title>
        <authorList>
            <person name="Xu J."/>
            <person name="Saunders C.W."/>
            <person name="Hu P."/>
            <person name="Grant R.A."/>
            <person name="Boekhout T."/>
            <person name="Kuramae E.E."/>
            <person name="Kronstad J.W."/>
            <person name="Deangelis Y.M."/>
            <person name="Reeder N.L."/>
            <person name="Johnstone K.R."/>
            <person name="Leland M."/>
            <person name="Fieno A.M."/>
            <person name="Begley W.M."/>
            <person name="Sun Y."/>
            <person name="Lacey M.P."/>
            <person name="Chaudhary T."/>
            <person name="Keough T."/>
            <person name="Chu L."/>
            <person name="Sears R."/>
            <person name="Yuan B."/>
            <person name="Dawson T.L.Jr."/>
        </authorList>
    </citation>
    <scope>NUCLEOTIDE SEQUENCE [LARGE SCALE GENOMIC DNA]</scope>
    <source>
        <strain evidence="10">ATCC MYA-4612 / CBS 7966</strain>
    </source>
</reference>
<dbReference type="InterPro" id="IPR003593">
    <property type="entry name" value="AAA+_ATPase"/>
</dbReference>
<evidence type="ECO:0000259" key="7">
    <source>
        <dbReference type="SMART" id="SM00382"/>
    </source>
</evidence>
<keyword evidence="5" id="KW-0143">Chaperone</keyword>
<dbReference type="InterPro" id="IPR003959">
    <property type="entry name" value="ATPase_AAA_core"/>
</dbReference>
<dbReference type="InterPro" id="IPR001270">
    <property type="entry name" value="ClpA/B"/>
</dbReference>
<accession>A8QAK3</accession>
<dbReference type="Pfam" id="PF10431">
    <property type="entry name" value="ClpB_D2-small"/>
    <property type="match status" value="1"/>
</dbReference>
<feature type="domain" description="AAA+ ATPase" evidence="7">
    <location>
        <begin position="499"/>
        <end position="672"/>
    </location>
</feature>
<keyword evidence="6" id="KW-0175">Coiled coil</keyword>
<proteinExistence type="inferred from homology"/>
<evidence type="ECO:0000256" key="3">
    <source>
        <dbReference type="ARBA" id="ARBA00022741"/>
    </source>
</evidence>
<dbReference type="SUPFAM" id="SSF52540">
    <property type="entry name" value="P-loop containing nucleoside triphosphate hydrolases"/>
    <property type="match status" value="2"/>
</dbReference>
<dbReference type="InterPro" id="IPR041546">
    <property type="entry name" value="ClpA/ClpB_AAA_lid"/>
</dbReference>
<comment type="caution">
    <text evidence="9">The sequence shown here is derived from an EMBL/GenBank/DDBJ whole genome shotgun (WGS) entry which is preliminary data.</text>
</comment>
<dbReference type="PROSITE" id="PS00870">
    <property type="entry name" value="CLPAB_1"/>
    <property type="match status" value="1"/>
</dbReference>
<dbReference type="OMA" id="VSKMMQG"/>
<dbReference type="GO" id="GO:0005524">
    <property type="term" value="F:ATP binding"/>
    <property type="evidence" value="ECO:0007669"/>
    <property type="project" value="UniProtKB-KW"/>
</dbReference>
<dbReference type="Pfam" id="PF00004">
    <property type="entry name" value="AAA"/>
    <property type="match status" value="1"/>
</dbReference>
<evidence type="ECO:0000256" key="5">
    <source>
        <dbReference type="ARBA" id="ARBA00023186"/>
    </source>
</evidence>
<dbReference type="GO" id="GO:0043335">
    <property type="term" value="P:protein unfolding"/>
    <property type="evidence" value="ECO:0007669"/>
    <property type="project" value="TreeGrafter"/>
</dbReference>
<dbReference type="FunFam" id="1.10.8.60:FF:000017">
    <property type="entry name" value="ATP-dependent chaperone ClpB"/>
    <property type="match status" value="1"/>
</dbReference>
<name>A8QAK3_MALGO</name>
<dbReference type="FunFam" id="3.40.50.300:FF:000025">
    <property type="entry name" value="ATP-dependent Clp protease subunit"/>
    <property type="match status" value="1"/>
</dbReference>
<dbReference type="GeneID" id="5853601"/>
<evidence type="ECO:0000259" key="8">
    <source>
        <dbReference type="SMART" id="SM01086"/>
    </source>
</evidence>
<keyword evidence="10" id="KW-1185">Reference proteome</keyword>
<evidence type="ECO:0000313" key="10">
    <source>
        <dbReference type="Proteomes" id="UP000008837"/>
    </source>
</evidence>
<dbReference type="PANTHER" id="PTHR11638">
    <property type="entry name" value="ATP-DEPENDENT CLP PROTEASE"/>
    <property type="match status" value="1"/>
</dbReference>
<dbReference type="SMART" id="SM00382">
    <property type="entry name" value="AAA"/>
    <property type="match status" value="2"/>
</dbReference>
<keyword evidence="2" id="KW-0677">Repeat</keyword>
<dbReference type="VEuPathDB" id="FungiDB:MGL_3762"/>
<comment type="similarity">
    <text evidence="1">Belongs to the ClpA/ClpB family.</text>
</comment>
<dbReference type="SMART" id="SM01086">
    <property type="entry name" value="ClpB_D2-small"/>
    <property type="match status" value="1"/>
</dbReference>
<dbReference type="Pfam" id="PF07724">
    <property type="entry name" value="AAA_2"/>
    <property type="match status" value="1"/>
</dbReference>
<dbReference type="AlphaFoldDB" id="A8QAK3"/>
<feature type="domain" description="Clp ATPase C-terminal" evidence="8">
    <location>
        <begin position="671"/>
        <end position="762"/>
    </location>
</feature>
<dbReference type="PRINTS" id="PR00300">
    <property type="entry name" value="CLPPROTEASEA"/>
</dbReference>
<dbReference type="RefSeq" id="XP_001729295.1">
    <property type="nucleotide sequence ID" value="XM_001729243.1"/>
</dbReference>
<dbReference type="KEGG" id="mgl:MGL_3762"/>
<dbReference type="PANTHER" id="PTHR11638:SF176">
    <property type="entry name" value="HEAT SHOCK PROTEIN 78, MITOCHONDRIAL"/>
    <property type="match status" value="1"/>
</dbReference>
<dbReference type="Gene3D" id="1.10.8.60">
    <property type="match status" value="1"/>
</dbReference>
<dbReference type="InParanoid" id="A8QAK3"/>
<dbReference type="InterPro" id="IPR050130">
    <property type="entry name" value="ClpA_ClpB"/>
</dbReference>
<dbReference type="GO" id="GO:0016887">
    <property type="term" value="F:ATP hydrolysis activity"/>
    <property type="evidence" value="ECO:0007669"/>
    <property type="project" value="InterPro"/>
</dbReference>
<evidence type="ECO:0000256" key="4">
    <source>
        <dbReference type="ARBA" id="ARBA00022840"/>
    </source>
</evidence>
<dbReference type="CDD" id="cd00009">
    <property type="entry name" value="AAA"/>
    <property type="match status" value="1"/>
</dbReference>
<dbReference type="Gene3D" id="3.40.50.300">
    <property type="entry name" value="P-loop containing nucleotide triphosphate hydrolases"/>
    <property type="match status" value="3"/>
</dbReference>
<dbReference type="GO" id="GO:0005759">
    <property type="term" value="C:mitochondrial matrix"/>
    <property type="evidence" value="ECO:0007669"/>
    <property type="project" value="TreeGrafter"/>
</dbReference>
<evidence type="ECO:0000256" key="1">
    <source>
        <dbReference type="ARBA" id="ARBA00008675"/>
    </source>
</evidence>
<protein>
    <recommendedName>
        <fullName evidence="11">Clp R domain-containing protein</fullName>
    </recommendedName>
</protein>
<keyword evidence="4" id="KW-0067">ATP-binding</keyword>
<dbReference type="FunFam" id="3.40.50.300:FF:000010">
    <property type="entry name" value="Chaperone clpB 1, putative"/>
    <property type="match status" value="1"/>
</dbReference>
<dbReference type="OrthoDB" id="47330at2759"/>
<dbReference type="Pfam" id="PF17871">
    <property type="entry name" value="AAA_lid_9"/>
    <property type="match status" value="1"/>
</dbReference>
<dbReference type="Proteomes" id="UP000008837">
    <property type="component" value="Unassembled WGS sequence"/>
</dbReference>
<feature type="coiled-coil region" evidence="6">
    <location>
        <begin position="313"/>
        <end position="393"/>
    </location>
</feature>
<evidence type="ECO:0000256" key="6">
    <source>
        <dbReference type="SAM" id="Coils"/>
    </source>
</evidence>
<dbReference type="InterPro" id="IPR018368">
    <property type="entry name" value="ClpA/B_CS1"/>
</dbReference>
<dbReference type="GO" id="GO:0042026">
    <property type="term" value="P:protein refolding"/>
    <property type="evidence" value="ECO:0007669"/>
    <property type="project" value="TreeGrafter"/>
</dbReference>
<dbReference type="GO" id="GO:0034605">
    <property type="term" value="P:cellular response to heat"/>
    <property type="evidence" value="ECO:0007669"/>
    <property type="project" value="TreeGrafter"/>
</dbReference>
<dbReference type="FunCoup" id="A8QAK3">
    <property type="interactions" value="85"/>
</dbReference>
<evidence type="ECO:0000313" key="9">
    <source>
        <dbReference type="EMBL" id="EDP42081.1"/>
    </source>
</evidence>
<dbReference type="EMBL" id="AAYY01000014">
    <property type="protein sequence ID" value="EDP42081.1"/>
    <property type="molecule type" value="Genomic_DNA"/>
</dbReference>
<dbReference type="STRING" id="425265.A8QAK3"/>
<evidence type="ECO:0008006" key="11">
    <source>
        <dbReference type="Google" id="ProtNLM"/>
    </source>
</evidence>
<sequence length="782" mass="86613">MRIAAPATVSGRRVNQTGLLSRTLLSPRHLHTTACRLLPPGGGFPGMRMNMQGQEAQPGETLAQYSQDLTKLAREGNVDPVIGRDSEIRRTIQVLSRRTKCNPVLVGPAGVGKTAIMEGLAQRIVNKEVPESLQDKRVCALDLGALLAGASYRGAFEERFKALLHDIEAEQGKIIVFIDELHMLLNLGKAEGSVDAANMMKPMLARGTLQCAGATTYDEYRKYIEKDPALARRFQSVSVLEPSPESTVAILRGLRTRYEVHHGVGVSDGALVTAAAYASRYLTERKLPDSAIDLLDEAMSALRLQQESKPEVIETLDRDILTLQIELESLRHENDPLSVERKKVVEKELQEKRQESAALTSSWMEERSKLDRVKEIKEQLEQSRIELERATREGNFQRVAELQYGRIPELRRELPSEEENNDASNKNMLHERVTSDDIAAVVAKMTGVPVRNLLRGERERLLGIEDSLRERIIGQDEALASIGEAVRLSRAGLHSSKRPLASFMFLGGTGVGKTEAAKGLAQFLFDSEKLVQINCSELSEPHSVSKLVGAPPGYVGHEDGGQLTEKVRRQPYSVVLFDEIEKANRSIHTLLLQVLDEGRLQDSQGRQVDFRQTIIILTSNVGADVLYQPGATDATGHVTEESREKVMADVQRAFPPELLNRLDEQIVFNNLAPETLHGIVNIRLKEIDARLHDKRVTLRVDEAARNWLAKKGYDPAYGARPLNRLIQKRLLNPLASNIIQGKVLEGDTVEVHVDESANALTLDVLTGPHHEADANPDAASAQ</sequence>
<dbReference type="InterPro" id="IPR027417">
    <property type="entry name" value="P-loop_NTPase"/>
</dbReference>
<dbReference type="InterPro" id="IPR019489">
    <property type="entry name" value="Clp_ATPase_C"/>
</dbReference>
<dbReference type="CDD" id="cd19499">
    <property type="entry name" value="RecA-like_ClpB_Hsp104-like"/>
    <property type="match status" value="1"/>
</dbReference>
<organism evidence="9 10">
    <name type="scientific">Malassezia globosa (strain ATCC MYA-4612 / CBS 7966)</name>
    <name type="common">Dandruff-associated fungus</name>
    <dbReference type="NCBI Taxonomy" id="425265"/>
    <lineage>
        <taxon>Eukaryota</taxon>
        <taxon>Fungi</taxon>
        <taxon>Dikarya</taxon>
        <taxon>Basidiomycota</taxon>
        <taxon>Ustilaginomycotina</taxon>
        <taxon>Malasseziomycetes</taxon>
        <taxon>Malasseziales</taxon>
        <taxon>Malasseziaceae</taxon>
        <taxon>Malassezia</taxon>
    </lineage>
</organism>
<keyword evidence="3" id="KW-0547">Nucleotide-binding</keyword>
<gene>
    <name evidence="9" type="ORF">MGL_3762</name>
</gene>
<feature type="domain" description="AAA+ ATPase" evidence="7">
    <location>
        <begin position="99"/>
        <end position="244"/>
    </location>
</feature>
<evidence type="ECO:0000256" key="2">
    <source>
        <dbReference type="ARBA" id="ARBA00022737"/>
    </source>
</evidence>
<dbReference type="FunFam" id="3.40.50.300:FF:000120">
    <property type="entry name" value="ATP-dependent chaperone ClpB"/>
    <property type="match status" value="1"/>
</dbReference>